<feature type="signal peptide" evidence="1">
    <location>
        <begin position="1"/>
        <end position="21"/>
    </location>
</feature>
<dbReference type="PROSITE" id="PS51257">
    <property type="entry name" value="PROKAR_LIPOPROTEIN"/>
    <property type="match status" value="1"/>
</dbReference>
<organism evidence="2 3">
    <name type="scientific">Rubricoccus marinus</name>
    <dbReference type="NCBI Taxonomy" id="716817"/>
    <lineage>
        <taxon>Bacteria</taxon>
        <taxon>Pseudomonadati</taxon>
        <taxon>Rhodothermota</taxon>
        <taxon>Rhodothermia</taxon>
        <taxon>Rhodothermales</taxon>
        <taxon>Rubricoccaceae</taxon>
        <taxon>Rubricoccus</taxon>
    </lineage>
</organism>
<feature type="chain" id="PRO_5012085196" evidence="1">
    <location>
        <begin position="22"/>
        <end position="164"/>
    </location>
</feature>
<evidence type="ECO:0000256" key="1">
    <source>
        <dbReference type="SAM" id="SignalP"/>
    </source>
</evidence>
<dbReference type="EMBL" id="MQWB01000001">
    <property type="protein sequence ID" value="OZC03014.1"/>
    <property type="molecule type" value="Genomic_DNA"/>
</dbReference>
<dbReference type="InParanoid" id="A0A259TZM6"/>
<proteinExistence type="predicted"/>
<sequence>MFTRTTALLALLLSFSLVACSDNDTVAENQMEEVTDNEIAPINPEPGVPADAPEVDVASTVTTLQSGLTNIPAAAAVDNINGWIAKLEGAGFEGAEEITDNLEELRDELQEDTLDGAEIGETLVRLGELTTAAAAGASSSSQDGLMQLGTLLSEGGAMLTGTDA</sequence>
<dbReference type="RefSeq" id="WP_094547876.1">
    <property type="nucleotide sequence ID" value="NZ_MQWB01000001.1"/>
</dbReference>
<accession>A0A259TZM6</accession>
<gene>
    <name evidence="2" type="ORF">BSZ36_08550</name>
</gene>
<keyword evidence="3" id="KW-1185">Reference proteome</keyword>
<evidence type="ECO:0000313" key="2">
    <source>
        <dbReference type="EMBL" id="OZC03014.1"/>
    </source>
</evidence>
<comment type="caution">
    <text evidence="2">The sequence shown here is derived from an EMBL/GenBank/DDBJ whole genome shotgun (WGS) entry which is preliminary data.</text>
</comment>
<evidence type="ECO:0000313" key="3">
    <source>
        <dbReference type="Proteomes" id="UP000216446"/>
    </source>
</evidence>
<reference evidence="2 3" key="1">
    <citation type="submission" date="2016-11" db="EMBL/GenBank/DDBJ databases">
        <title>Study of marine rhodopsin-containing bacteria.</title>
        <authorList>
            <person name="Yoshizawa S."/>
            <person name="Kumagai Y."/>
            <person name="Kogure K."/>
        </authorList>
    </citation>
    <scope>NUCLEOTIDE SEQUENCE [LARGE SCALE GENOMIC DNA]</scope>
    <source>
        <strain evidence="2 3">SG-29</strain>
    </source>
</reference>
<protein>
    <submittedName>
        <fullName evidence="2">Uncharacterized protein</fullName>
    </submittedName>
</protein>
<dbReference type="OrthoDB" id="72115at2"/>
<dbReference type="AlphaFoldDB" id="A0A259TZM6"/>
<keyword evidence="1" id="KW-0732">Signal</keyword>
<name>A0A259TZM6_9BACT</name>
<dbReference type="Proteomes" id="UP000216446">
    <property type="component" value="Unassembled WGS sequence"/>
</dbReference>